<dbReference type="AlphaFoldDB" id="A0AA87TFK0"/>
<comment type="caution">
    <text evidence="12">The sequence shown here is derived from an EMBL/GenBank/DDBJ whole genome shotgun (WGS) entry which is preliminary data.</text>
</comment>
<dbReference type="Gene3D" id="2.40.30.130">
    <property type="match status" value="1"/>
</dbReference>
<dbReference type="SMART" id="SM00863">
    <property type="entry name" value="tRNA_SAD"/>
    <property type="match status" value="1"/>
</dbReference>
<proteinExistence type="predicted"/>
<comment type="subcellular location">
    <subcellularLocation>
        <location evidence="2">Cytoplasm</location>
    </subcellularLocation>
</comment>
<evidence type="ECO:0000256" key="7">
    <source>
        <dbReference type="ARBA" id="ARBA00032577"/>
    </source>
</evidence>
<dbReference type="InterPro" id="IPR018164">
    <property type="entry name" value="Ala-tRNA-synth_IIc_N"/>
</dbReference>
<dbReference type="GO" id="GO:0046872">
    <property type="term" value="F:metal ion binding"/>
    <property type="evidence" value="ECO:0007669"/>
    <property type="project" value="UniProtKB-KW"/>
</dbReference>
<evidence type="ECO:0000256" key="1">
    <source>
        <dbReference type="ARBA" id="ARBA00001947"/>
    </source>
</evidence>
<dbReference type="PANTHER" id="PTHR43462">
    <property type="entry name" value="ALANYL-TRNA EDITING PROTEIN"/>
    <property type="match status" value="1"/>
</dbReference>
<evidence type="ECO:0000256" key="6">
    <source>
        <dbReference type="ARBA" id="ARBA00024779"/>
    </source>
</evidence>
<gene>
    <name evidence="12" type="ORF">HMPREF9195_02221</name>
</gene>
<dbReference type="SUPFAM" id="SSF55186">
    <property type="entry name" value="ThrRS/AlaRS common domain"/>
    <property type="match status" value="1"/>
</dbReference>
<dbReference type="SUPFAM" id="SSF50447">
    <property type="entry name" value="Translation proteins"/>
    <property type="match status" value="1"/>
</dbReference>
<evidence type="ECO:0000256" key="8">
    <source>
        <dbReference type="ARBA" id="ARBA00048300"/>
    </source>
</evidence>
<dbReference type="EMBL" id="ATFE01000016">
    <property type="protein sequence ID" value="EPF27721.1"/>
    <property type="molecule type" value="Genomic_DNA"/>
</dbReference>
<dbReference type="InterPro" id="IPR051335">
    <property type="entry name" value="Alanyl-tRNA_Editing_Enzymes"/>
</dbReference>
<dbReference type="GO" id="GO:0006419">
    <property type="term" value="P:alanyl-tRNA aminoacylation"/>
    <property type="evidence" value="ECO:0007669"/>
    <property type="project" value="InterPro"/>
</dbReference>
<dbReference type="PANTHER" id="PTHR43462:SF1">
    <property type="entry name" value="ALANYL-TRNA EDITING PROTEIN AARSD1"/>
    <property type="match status" value="1"/>
</dbReference>
<keyword evidence="4" id="KW-0479">Metal-binding</keyword>
<evidence type="ECO:0000259" key="11">
    <source>
        <dbReference type="PROSITE" id="PS50860"/>
    </source>
</evidence>
<dbReference type="InterPro" id="IPR018165">
    <property type="entry name" value="Ala-tRNA-synth_IIc_core"/>
</dbReference>
<keyword evidence="9" id="KW-0175">Coiled coil</keyword>
<feature type="domain" description="Alanyl-transfer RNA synthetases family profile" evidence="11">
    <location>
        <begin position="1"/>
        <end position="244"/>
    </location>
</feature>
<dbReference type="InterPro" id="IPR009000">
    <property type="entry name" value="Transl_B-barrel_sf"/>
</dbReference>
<dbReference type="GO" id="GO:0005737">
    <property type="term" value="C:cytoplasm"/>
    <property type="evidence" value="ECO:0007669"/>
    <property type="project" value="UniProtKB-SubCell"/>
</dbReference>
<dbReference type="GO" id="GO:0002161">
    <property type="term" value="F:aminoacyl-tRNA deacylase activity"/>
    <property type="evidence" value="ECO:0007669"/>
    <property type="project" value="UniProtKB-ARBA"/>
</dbReference>
<dbReference type="GO" id="GO:0003676">
    <property type="term" value="F:nucleic acid binding"/>
    <property type="evidence" value="ECO:0007669"/>
    <property type="project" value="InterPro"/>
</dbReference>
<feature type="region of interest" description="Disordered" evidence="10">
    <location>
        <begin position="39"/>
        <end position="58"/>
    </location>
</feature>
<evidence type="ECO:0000256" key="2">
    <source>
        <dbReference type="ARBA" id="ARBA00004496"/>
    </source>
</evidence>
<evidence type="ECO:0000256" key="10">
    <source>
        <dbReference type="SAM" id="MobiDB-lite"/>
    </source>
</evidence>
<evidence type="ECO:0000313" key="12">
    <source>
        <dbReference type="EMBL" id="EPF27721.1"/>
    </source>
</evidence>
<protein>
    <recommendedName>
        <fullName evidence="3">Alanine--tRNA ligase</fullName>
    </recommendedName>
    <alternativeName>
        <fullName evidence="7">Alanyl-tRNA synthetase</fullName>
    </alternativeName>
</protein>
<reference evidence="12 13" key="1">
    <citation type="submission" date="2013-04" db="EMBL/GenBank/DDBJ databases">
        <title>The Genome Sequence of Treponema medium ATCC 700293.</title>
        <authorList>
            <consortium name="The Broad Institute Genomics Platform"/>
            <person name="Earl A."/>
            <person name="Ward D."/>
            <person name="Feldgarden M."/>
            <person name="Gevers D."/>
            <person name="Leonetti C."/>
            <person name="Blanton J.M."/>
            <person name="Dewhirst F.E."/>
            <person name="Izard J."/>
            <person name="Walker B."/>
            <person name="Young S."/>
            <person name="Zeng Q."/>
            <person name="Gargeya S."/>
            <person name="Fitzgerald M."/>
            <person name="Haas B."/>
            <person name="Abouelleil A."/>
            <person name="Allen A.W."/>
            <person name="Alvarado L."/>
            <person name="Arachchi H.M."/>
            <person name="Berlin A.M."/>
            <person name="Chapman S.B."/>
            <person name="Gainer-Dewar J."/>
            <person name="Goldberg J."/>
            <person name="Griggs A."/>
            <person name="Gujja S."/>
            <person name="Hansen M."/>
            <person name="Howarth C."/>
            <person name="Imamovic A."/>
            <person name="Ireland A."/>
            <person name="Larimer J."/>
            <person name="McCowan C."/>
            <person name="Murphy C."/>
            <person name="Pearson M."/>
            <person name="Poon T.W."/>
            <person name="Priest M."/>
            <person name="Roberts A."/>
            <person name="Saif S."/>
            <person name="Shea T."/>
            <person name="Sisk P."/>
            <person name="Sykes S."/>
            <person name="Wortman J."/>
            <person name="Nusbaum C."/>
            <person name="Birren B."/>
        </authorList>
    </citation>
    <scope>NUCLEOTIDE SEQUENCE [LARGE SCALE GENOMIC DNA]</scope>
    <source>
        <strain evidence="12 13">ATCC 700293</strain>
    </source>
</reference>
<feature type="coiled-coil region" evidence="9">
    <location>
        <begin position="263"/>
        <end position="294"/>
    </location>
</feature>
<dbReference type="InterPro" id="IPR012947">
    <property type="entry name" value="tRNA_SAD"/>
</dbReference>
<keyword evidence="5" id="KW-0862">Zinc</keyword>
<dbReference type="Pfam" id="PF07973">
    <property type="entry name" value="tRNA_SAD"/>
    <property type="match status" value="1"/>
</dbReference>
<dbReference type="InterPro" id="IPR018163">
    <property type="entry name" value="Thr/Ala-tRNA-synth_IIc_edit"/>
</dbReference>
<evidence type="ECO:0000313" key="13">
    <source>
        <dbReference type="Proteomes" id="UP000014634"/>
    </source>
</evidence>
<dbReference type="PROSITE" id="PS50860">
    <property type="entry name" value="AA_TRNA_LIGASE_II_ALA"/>
    <property type="match status" value="1"/>
</dbReference>
<comment type="catalytic activity">
    <reaction evidence="8">
        <text>tRNA(Ala) + L-alanine + ATP = L-alanyl-tRNA(Ala) + AMP + diphosphate</text>
        <dbReference type="Rhea" id="RHEA:12540"/>
        <dbReference type="Rhea" id="RHEA-COMP:9657"/>
        <dbReference type="Rhea" id="RHEA-COMP:9923"/>
        <dbReference type="ChEBI" id="CHEBI:30616"/>
        <dbReference type="ChEBI" id="CHEBI:33019"/>
        <dbReference type="ChEBI" id="CHEBI:57972"/>
        <dbReference type="ChEBI" id="CHEBI:78442"/>
        <dbReference type="ChEBI" id="CHEBI:78497"/>
        <dbReference type="ChEBI" id="CHEBI:456215"/>
        <dbReference type="EC" id="6.1.1.7"/>
    </reaction>
</comment>
<evidence type="ECO:0000256" key="5">
    <source>
        <dbReference type="ARBA" id="ARBA00022833"/>
    </source>
</evidence>
<name>A0AA87TFK0_TREMD</name>
<sequence>MENFNALYYQKPYIREFDATVTTCLKTERGYEIELSDTAFYPEGGGQPGDRGSLVAEGQPERTIRISDTQFAGERIIHIADGELAAGTKVHGVLDWVNRCDNMQGHSGEHILTGILAQTYGYENVGFHMGESFITIDFSGPLTDEQVLDAEQRANEIVRANLPIQESFPNAEELKTMQYRSKKELSGTVRIITIPGLDACACCGTHVTATGEIGLIKILNFTNRKKGVRLEVLCGRKAVLAYEQETAQVRAISRCLSAKPSEVQEAVEKLNAEKGKLQQQLHEMTEKYLKQKAESAADTEGAPLYFEDNLSIEYLRSFCNLLLATGKMHTCAALSAVAVESEGLQPAAYNYVIVSNAIDLKPHIKTLNQQLNGRGGGNNSAIQGTYFAGKKLIEETLINLLKIYDASTSLHH</sequence>
<evidence type="ECO:0000256" key="3">
    <source>
        <dbReference type="ARBA" id="ARBA00017959"/>
    </source>
</evidence>
<comment type="function">
    <text evidence="6">Catalyzes the attachment of alanine to tRNA(Ala) in a two-step reaction: alanine is first activated by ATP to form Ala-AMP and then transferred to the acceptor end of tRNA(Ala). Also edits incorrectly charged Ser-tRNA(Ala) and Gly-tRNA(Ala) via its editing domain.</text>
</comment>
<dbReference type="Gene3D" id="3.30.980.10">
    <property type="entry name" value="Threonyl-trna Synthetase, Chain A, domain 2"/>
    <property type="match status" value="1"/>
</dbReference>
<dbReference type="GO" id="GO:0004813">
    <property type="term" value="F:alanine-tRNA ligase activity"/>
    <property type="evidence" value="ECO:0007669"/>
    <property type="project" value="UniProtKB-EC"/>
</dbReference>
<accession>A0AA87TFK0</accession>
<comment type="cofactor">
    <cofactor evidence="1">
        <name>Zn(2+)</name>
        <dbReference type="ChEBI" id="CHEBI:29105"/>
    </cofactor>
</comment>
<dbReference type="RefSeq" id="WP_016524143.1">
    <property type="nucleotide sequence ID" value="NZ_KE332517.1"/>
</dbReference>
<dbReference type="Proteomes" id="UP000014634">
    <property type="component" value="Unassembled WGS sequence"/>
</dbReference>
<organism evidence="12 13">
    <name type="scientific">Treponema medium ATCC 700293</name>
    <dbReference type="NCBI Taxonomy" id="1125700"/>
    <lineage>
        <taxon>Bacteria</taxon>
        <taxon>Pseudomonadati</taxon>
        <taxon>Spirochaetota</taxon>
        <taxon>Spirochaetia</taxon>
        <taxon>Spirochaetales</taxon>
        <taxon>Treponemataceae</taxon>
        <taxon>Treponema</taxon>
    </lineage>
</organism>
<dbReference type="Pfam" id="PF01411">
    <property type="entry name" value="tRNA-synt_2c"/>
    <property type="match status" value="1"/>
</dbReference>
<evidence type="ECO:0000256" key="4">
    <source>
        <dbReference type="ARBA" id="ARBA00022723"/>
    </source>
</evidence>
<evidence type="ECO:0000256" key="9">
    <source>
        <dbReference type="SAM" id="Coils"/>
    </source>
</evidence>
<dbReference type="GO" id="GO:0005524">
    <property type="term" value="F:ATP binding"/>
    <property type="evidence" value="ECO:0007669"/>
    <property type="project" value="InterPro"/>
</dbReference>